<evidence type="ECO:0000313" key="5">
    <source>
        <dbReference type="EMBL" id="MFC3228939.1"/>
    </source>
</evidence>
<reference evidence="6" key="1">
    <citation type="journal article" date="2019" name="Int. J. Syst. Evol. Microbiol.">
        <title>The Global Catalogue of Microorganisms (GCM) 10K type strain sequencing project: providing services to taxonomists for standard genome sequencing and annotation.</title>
        <authorList>
            <consortium name="The Broad Institute Genomics Platform"/>
            <consortium name="The Broad Institute Genome Sequencing Center for Infectious Disease"/>
            <person name="Wu L."/>
            <person name="Ma J."/>
        </authorList>
    </citation>
    <scope>NUCLEOTIDE SEQUENCE [LARGE SCALE GENOMIC DNA]</scope>
    <source>
        <strain evidence="6">KCTC 42964</strain>
    </source>
</reference>
<evidence type="ECO:0000313" key="6">
    <source>
        <dbReference type="Proteomes" id="UP001595528"/>
    </source>
</evidence>
<dbReference type="Proteomes" id="UP001595528">
    <property type="component" value="Unassembled WGS sequence"/>
</dbReference>
<organism evidence="5 6">
    <name type="scientific">Marinibaculum pumilum</name>
    <dbReference type="NCBI Taxonomy" id="1766165"/>
    <lineage>
        <taxon>Bacteria</taxon>
        <taxon>Pseudomonadati</taxon>
        <taxon>Pseudomonadota</taxon>
        <taxon>Alphaproteobacteria</taxon>
        <taxon>Rhodospirillales</taxon>
        <taxon>Rhodospirillaceae</taxon>
        <taxon>Marinibaculum</taxon>
    </lineage>
</organism>
<feature type="signal peptide" evidence="2">
    <location>
        <begin position="1"/>
        <end position="27"/>
    </location>
</feature>
<protein>
    <submittedName>
        <fullName evidence="5">M16 family metallopeptidase</fullName>
    </submittedName>
</protein>
<keyword evidence="2" id="KW-0732">Signal</keyword>
<dbReference type="SUPFAM" id="SSF63411">
    <property type="entry name" value="LuxS/MPP-like metallohydrolase"/>
    <property type="match status" value="2"/>
</dbReference>
<evidence type="ECO:0000256" key="2">
    <source>
        <dbReference type="SAM" id="SignalP"/>
    </source>
</evidence>
<dbReference type="InterPro" id="IPR050361">
    <property type="entry name" value="MPP/UQCRC_Complex"/>
</dbReference>
<name>A0ABV7L3E5_9PROT</name>
<dbReference type="PANTHER" id="PTHR11851:SF224">
    <property type="entry name" value="PROCESSING PROTEASE"/>
    <property type="match status" value="1"/>
</dbReference>
<feature type="chain" id="PRO_5046287656" evidence="2">
    <location>
        <begin position="28"/>
        <end position="470"/>
    </location>
</feature>
<feature type="domain" description="Peptidase M16 N-terminal" evidence="3">
    <location>
        <begin position="50"/>
        <end position="185"/>
    </location>
</feature>
<keyword evidence="6" id="KW-1185">Reference proteome</keyword>
<proteinExistence type="predicted"/>
<sequence length="470" mass="50173">MTLWTRWPAPAVALLLFLAAFLPPAQAADLKVQKVVSPGGIEAWLVQEEQIPAISVEMMWRGGSALDPTGMEGLAEMATGLLTEGAGEMDAAAFRRALDDKAVSIGFEAGRDYLSGNMRTLSANRDAAFDLLRQTLMQPRFGEAEIAQARRQMLSSLQRIEQDPHEMAGRTWFETAFAGQPYGRPGDGTPESLEAIGRANLLDFHGRRFARDNMILAVVGDIDADSLGGLLDSTFGGLPAAAAPWALPVQEMKAGGTRETVRMQNPQTVIMMGGPGIPRDDPDYYAARVLNYILGGGGFDSRLMEVIREERGLAYSAYSTMLPLAEQGLFFAGTATANVTAEEALSLLRGELERMRDDGPTEAELAGAKSALTGSFPLRMTSNRAIAGLLAGIQYRGLGADYPDRYAGLIGHVDRAAVMRVAKRLLDPAQMLTVVVGDPVPPDQARTTPLPGLDKPAGRHHGGGGGPVDG</sequence>
<dbReference type="InterPro" id="IPR007863">
    <property type="entry name" value="Peptidase_M16_C"/>
</dbReference>
<accession>A0ABV7L3E5</accession>
<dbReference type="EMBL" id="JBHRTR010000029">
    <property type="protein sequence ID" value="MFC3228939.1"/>
    <property type="molecule type" value="Genomic_DNA"/>
</dbReference>
<dbReference type="Gene3D" id="3.30.830.10">
    <property type="entry name" value="Metalloenzyme, LuxS/M16 peptidase-like"/>
    <property type="match status" value="2"/>
</dbReference>
<dbReference type="PANTHER" id="PTHR11851">
    <property type="entry name" value="METALLOPROTEASE"/>
    <property type="match status" value="1"/>
</dbReference>
<gene>
    <name evidence="5" type="ORF">ACFOGJ_16970</name>
</gene>
<dbReference type="InterPro" id="IPR011765">
    <property type="entry name" value="Pept_M16_N"/>
</dbReference>
<dbReference type="InterPro" id="IPR011249">
    <property type="entry name" value="Metalloenz_LuxS/M16"/>
</dbReference>
<evidence type="ECO:0000256" key="1">
    <source>
        <dbReference type="SAM" id="MobiDB-lite"/>
    </source>
</evidence>
<evidence type="ECO:0000259" key="3">
    <source>
        <dbReference type="Pfam" id="PF00675"/>
    </source>
</evidence>
<dbReference type="Pfam" id="PF05193">
    <property type="entry name" value="Peptidase_M16_C"/>
    <property type="match status" value="1"/>
</dbReference>
<dbReference type="Pfam" id="PF00675">
    <property type="entry name" value="Peptidase_M16"/>
    <property type="match status" value="1"/>
</dbReference>
<dbReference type="RefSeq" id="WP_379902588.1">
    <property type="nucleotide sequence ID" value="NZ_JBHRTR010000029.1"/>
</dbReference>
<feature type="region of interest" description="Disordered" evidence="1">
    <location>
        <begin position="437"/>
        <end position="470"/>
    </location>
</feature>
<comment type="caution">
    <text evidence="5">The sequence shown here is derived from an EMBL/GenBank/DDBJ whole genome shotgun (WGS) entry which is preliminary data.</text>
</comment>
<evidence type="ECO:0000259" key="4">
    <source>
        <dbReference type="Pfam" id="PF05193"/>
    </source>
</evidence>
<feature type="domain" description="Peptidase M16 C-terminal" evidence="4">
    <location>
        <begin position="196"/>
        <end position="372"/>
    </location>
</feature>